<feature type="compositionally biased region" description="Basic and acidic residues" evidence="6">
    <location>
        <begin position="829"/>
        <end position="839"/>
    </location>
</feature>
<keyword evidence="11" id="KW-1185">Reference proteome</keyword>
<evidence type="ECO:0000259" key="7">
    <source>
        <dbReference type="Pfam" id="PF04130"/>
    </source>
</evidence>
<evidence type="ECO:0000313" key="11">
    <source>
        <dbReference type="Proteomes" id="UP000509510"/>
    </source>
</evidence>
<dbReference type="AlphaFoldDB" id="A0A7H8RB43"/>
<dbReference type="GO" id="GO:0043015">
    <property type="term" value="F:gamma-tubulin binding"/>
    <property type="evidence" value="ECO:0007669"/>
    <property type="project" value="InterPro"/>
</dbReference>
<dbReference type="InterPro" id="IPR007259">
    <property type="entry name" value="GCP"/>
</dbReference>
<dbReference type="GO" id="GO:0031122">
    <property type="term" value="P:cytoplasmic microtubule organization"/>
    <property type="evidence" value="ECO:0007669"/>
    <property type="project" value="TreeGrafter"/>
</dbReference>
<dbReference type="Gene3D" id="1.20.120.1900">
    <property type="entry name" value="Gamma-tubulin complex, C-terminal domain"/>
    <property type="match status" value="1"/>
</dbReference>
<keyword evidence="4 5" id="KW-0206">Cytoskeleton</keyword>
<evidence type="ECO:0000256" key="4">
    <source>
        <dbReference type="ARBA" id="ARBA00023212"/>
    </source>
</evidence>
<dbReference type="GO" id="GO:0000922">
    <property type="term" value="C:spindle pole"/>
    <property type="evidence" value="ECO:0007669"/>
    <property type="project" value="InterPro"/>
</dbReference>
<feature type="domain" description="Gamma tubulin complex component C-terminal" evidence="7">
    <location>
        <begin position="600"/>
        <end position="897"/>
    </location>
</feature>
<dbReference type="CDD" id="cd22572">
    <property type="entry name" value="GCP5_NTD"/>
    <property type="match status" value="1"/>
</dbReference>
<dbReference type="GO" id="GO:0000278">
    <property type="term" value="P:mitotic cell cycle"/>
    <property type="evidence" value="ECO:0007669"/>
    <property type="project" value="TreeGrafter"/>
</dbReference>
<dbReference type="GO" id="GO:0007020">
    <property type="term" value="P:microtubule nucleation"/>
    <property type="evidence" value="ECO:0007669"/>
    <property type="project" value="InterPro"/>
</dbReference>
<dbReference type="InterPro" id="IPR042241">
    <property type="entry name" value="GCP_C_sf"/>
</dbReference>
<dbReference type="RefSeq" id="XP_035349816.1">
    <property type="nucleotide sequence ID" value="XM_035493923.1"/>
</dbReference>
<protein>
    <recommendedName>
        <fullName evidence="5">Spindle pole body component</fullName>
    </recommendedName>
</protein>
<dbReference type="Pfam" id="PF04130">
    <property type="entry name" value="GCP_C_terminal"/>
    <property type="match status" value="1"/>
</dbReference>
<dbReference type="InterPro" id="IPR032797">
    <property type="entry name" value="Mod21_N"/>
</dbReference>
<dbReference type="PANTHER" id="PTHR19302:SF33">
    <property type="entry name" value="GAMMA-TUBULIN COMPLEX COMPONENT 5"/>
    <property type="match status" value="1"/>
</dbReference>
<name>A0A7H8RB43_TALRU</name>
<dbReference type="InterPro" id="IPR040457">
    <property type="entry name" value="GCP_C"/>
</dbReference>
<dbReference type="InterPro" id="IPR059169">
    <property type="entry name" value="GCP5_N_ext"/>
</dbReference>
<evidence type="ECO:0000256" key="1">
    <source>
        <dbReference type="ARBA" id="ARBA00010337"/>
    </source>
</evidence>
<dbReference type="PANTHER" id="PTHR19302">
    <property type="entry name" value="GAMMA TUBULIN COMPLEX PROTEIN"/>
    <property type="match status" value="1"/>
</dbReference>
<dbReference type="Pfam" id="PF14609">
    <property type="entry name" value="GCP5-Mod21_N"/>
    <property type="match status" value="1"/>
</dbReference>
<feature type="domain" description="Gamma tubulin complex component protein N-terminal" evidence="9">
    <location>
        <begin position="231"/>
        <end position="532"/>
    </location>
</feature>
<dbReference type="GO" id="GO:0051225">
    <property type="term" value="P:spindle assembly"/>
    <property type="evidence" value="ECO:0007669"/>
    <property type="project" value="TreeGrafter"/>
</dbReference>
<dbReference type="GeneID" id="55998292"/>
<evidence type="ECO:0000256" key="6">
    <source>
        <dbReference type="SAM" id="MobiDB-lite"/>
    </source>
</evidence>
<feature type="domain" description="Gamma-Tubulin ring complex non-core subunit mod21 N-terminal" evidence="8">
    <location>
        <begin position="66"/>
        <end position="155"/>
    </location>
</feature>
<reference evidence="11" key="1">
    <citation type="submission" date="2020-06" db="EMBL/GenBank/DDBJ databases">
        <title>A chromosome-scale genome assembly of Talaromyces rugulosus W13939.</title>
        <authorList>
            <person name="Wang B."/>
            <person name="Guo L."/>
            <person name="Ye K."/>
            <person name="Wang L."/>
        </authorList>
    </citation>
    <scope>NUCLEOTIDE SEQUENCE [LARGE SCALE GENOMIC DNA]</scope>
    <source>
        <strain evidence="11">W13939</strain>
    </source>
</reference>
<comment type="subcellular location">
    <subcellularLocation>
        <location evidence="5">Cytoplasm</location>
        <location evidence="5">Cytoskeleton</location>
        <location evidence="5">Microtubule organizing center</location>
    </subcellularLocation>
</comment>
<dbReference type="KEGG" id="trg:TRUGW13939_10813"/>
<feature type="region of interest" description="Disordered" evidence="6">
    <location>
        <begin position="785"/>
        <end position="849"/>
    </location>
</feature>
<dbReference type="OrthoDB" id="66546at2759"/>
<dbReference type="Proteomes" id="UP000509510">
    <property type="component" value="Chromosome VI"/>
</dbReference>
<dbReference type="GO" id="GO:0005816">
    <property type="term" value="C:spindle pole body"/>
    <property type="evidence" value="ECO:0007669"/>
    <property type="project" value="UniProtKB-ARBA"/>
</dbReference>
<keyword evidence="2 5" id="KW-0963">Cytoplasm</keyword>
<evidence type="ECO:0000259" key="8">
    <source>
        <dbReference type="Pfam" id="PF14609"/>
    </source>
</evidence>
<evidence type="ECO:0000313" key="10">
    <source>
        <dbReference type="EMBL" id="QKX63642.1"/>
    </source>
</evidence>
<dbReference type="EMBL" id="CP055903">
    <property type="protein sequence ID" value="QKX63642.1"/>
    <property type="molecule type" value="Genomic_DNA"/>
</dbReference>
<feature type="compositionally biased region" description="Basic residues" evidence="6">
    <location>
        <begin position="798"/>
        <end position="812"/>
    </location>
</feature>
<dbReference type="Pfam" id="PF17681">
    <property type="entry name" value="GCP_N_terminal"/>
    <property type="match status" value="1"/>
</dbReference>
<dbReference type="GO" id="GO:0051011">
    <property type="term" value="F:microtubule minus-end binding"/>
    <property type="evidence" value="ECO:0007669"/>
    <property type="project" value="TreeGrafter"/>
</dbReference>
<evidence type="ECO:0000259" key="9">
    <source>
        <dbReference type="Pfam" id="PF17681"/>
    </source>
</evidence>
<keyword evidence="3 5" id="KW-0493">Microtubule</keyword>
<evidence type="ECO:0000256" key="3">
    <source>
        <dbReference type="ARBA" id="ARBA00022701"/>
    </source>
</evidence>
<dbReference type="GO" id="GO:0000930">
    <property type="term" value="C:gamma-tubulin complex"/>
    <property type="evidence" value="ECO:0007669"/>
    <property type="project" value="TreeGrafter"/>
</dbReference>
<organism evidence="10 11">
    <name type="scientific">Talaromyces rugulosus</name>
    <name type="common">Penicillium rugulosum</name>
    <dbReference type="NCBI Taxonomy" id="121627"/>
    <lineage>
        <taxon>Eukaryota</taxon>
        <taxon>Fungi</taxon>
        <taxon>Dikarya</taxon>
        <taxon>Ascomycota</taxon>
        <taxon>Pezizomycotina</taxon>
        <taxon>Eurotiomycetes</taxon>
        <taxon>Eurotiomycetidae</taxon>
        <taxon>Eurotiales</taxon>
        <taxon>Trichocomaceae</taxon>
        <taxon>Talaromyces</taxon>
        <taxon>Talaromyces sect. Islandici</taxon>
    </lineage>
</organism>
<evidence type="ECO:0000256" key="5">
    <source>
        <dbReference type="RuleBase" id="RU363050"/>
    </source>
</evidence>
<gene>
    <name evidence="10" type="ORF">TRUGW13939_10813</name>
</gene>
<evidence type="ECO:0000256" key="2">
    <source>
        <dbReference type="ARBA" id="ARBA00022490"/>
    </source>
</evidence>
<accession>A0A7H8RB43</accession>
<feature type="compositionally biased region" description="Acidic residues" evidence="6">
    <location>
        <begin position="818"/>
        <end position="828"/>
    </location>
</feature>
<sequence length="908" mass="103385">MARSAAVGMLIDSLIVTITRSEKDSTSFQNAKARSNIILKEHSPGNRTDPFAVDRHFDGLIEKFRVLNKDDFADSLGVRLSEAESQRISWMPEIFSLLQQLSDRPANVAQVPRFSLAESEDSPALKWTELDPAGSAFAEEDIWAEVDYGGSSSEDEASTVSSNVSIPRIIPQSAKPSQEEFEIPEEFIQSGEDEELIATIKTGHFWEYDSAAVREFSESHTRFITELQASREIIFMLQGLPTSLFWQLDNSIAVDRRFALRHASNAAFLQILRSCADTGARLGAVRRFVKSSQSVIFLQTFTRGLEILLHDFDTFLSGLQLRYLSTDQKVTVSLLQLVEEVRTKVRVLLLLADLVAQLETAPSSQAFLCLDLLYDLVCSNQASGSEDDYKSLAKLFFSCFEAYTQPIRMWMETGQLEKGQDTFFVTDIHRGSDLRTLWHDWYSLVETNGRLNAPKFVKPNARKILTTGKSMIFLRNLNILPESLGFENRRPFVFEDVCPDGPALQLLPFSGLLDKAFEDLIATNHQFASNFLRTQLDEQYGLWNSLSALQYIYLCKDITVSSLIDNKIFELIDNGQGVWNDRFLLTELVQSTFDDIACVDPSRLLMRSTRTPYPDSGTQNRSVKILKVLSMDYILPWPVANIIPKSAIATYQRIFTFLMQIRRAKYVLERQRLRKEDDDSEGFRVNIGDDGAGYIIRHSLLWLTNTIYSHFTELVIAMSTADMVKGLAAATDVDAMIAMHEAYMSSLEQQCLLSDNLAPIYKAVISLLNLCVHLADIQSARHGQNRFEKSNRSFHSSSGRRKHYRRHQHRRRGFNDFSDSDDDDDEKSNDEADNVHDHDDYDEGNTTNISFLESPYSERLTHVREKFERLLAFIITGLRAVGRIDGQQSWEMLADRLAWKTRPNDVYR</sequence>
<dbReference type="InterPro" id="IPR041470">
    <property type="entry name" value="GCP_N"/>
</dbReference>
<dbReference type="GO" id="GO:0005874">
    <property type="term" value="C:microtubule"/>
    <property type="evidence" value="ECO:0007669"/>
    <property type="project" value="UniProtKB-KW"/>
</dbReference>
<comment type="similarity">
    <text evidence="1 5">Belongs to the TUBGCP family.</text>
</comment>
<proteinExistence type="inferred from homology"/>
<dbReference type="GO" id="GO:0051321">
    <property type="term" value="P:meiotic cell cycle"/>
    <property type="evidence" value="ECO:0007669"/>
    <property type="project" value="TreeGrafter"/>
</dbReference>